<feature type="transmembrane region" description="Helical" evidence="1">
    <location>
        <begin position="193"/>
        <end position="209"/>
    </location>
</feature>
<dbReference type="STRING" id="1384057.CD33_05970"/>
<dbReference type="AlphaFoldDB" id="A0A0A3HVR2"/>
<dbReference type="eggNOG" id="COG1030">
    <property type="taxonomic scope" value="Bacteria"/>
</dbReference>
<keyword evidence="1" id="KW-1133">Transmembrane helix</keyword>
<dbReference type="Proteomes" id="UP000030408">
    <property type="component" value="Unassembled WGS sequence"/>
</dbReference>
<evidence type="ECO:0000256" key="1">
    <source>
        <dbReference type="SAM" id="Phobius"/>
    </source>
</evidence>
<feature type="transmembrane region" description="Helical" evidence="1">
    <location>
        <begin position="215"/>
        <end position="235"/>
    </location>
</feature>
<accession>A0A0A3HVR2</accession>
<feature type="transmembrane region" description="Helical" evidence="1">
    <location>
        <begin position="75"/>
        <end position="96"/>
    </location>
</feature>
<feature type="transmembrane region" description="Helical" evidence="1">
    <location>
        <begin position="102"/>
        <end position="124"/>
    </location>
</feature>
<feature type="transmembrane region" description="Helical" evidence="1">
    <location>
        <begin position="45"/>
        <end position="63"/>
    </location>
</feature>
<feature type="transmembrane region" description="Helical" evidence="1">
    <location>
        <begin position="136"/>
        <end position="157"/>
    </location>
</feature>
<name>A0A0A3HVR2_9BACL</name>
<dbReference type="EMBL" id="JPVO01000044">
    <property type="protein sequence ID" value="KGR76701.1"/>
    <property type="molecule type" value="Genomic_DNA"/>
</dbReference>
<dbReference type="OrthoDB" id="5189031at2"/>
<dbReference type="RefSeq" id="WP_036198904.1">
    <property type="nucleotide sequence ID" value="NZ_AVCY01000012.1"/>
</dbReference>
<evidence type="ECO:0000313" key="2">
    <source>
        <dbReference type="EMBL" id="KGR76701.1"/>
    </source>
</evidence>
<sequence>MTRLFLISISVIVATLYTINAYWLQFNGHSTIDIINHLPLLLAPANYVYYIWIIIFIFLFLWIYHYSKLRRTNLFITNTQTILFLVAIILHIASLWSWHNNYSILSTVILLLHVITLFVLYFSYPLKKELFTLRMPIAIFFGWSTFLLILHCCYLLVHYQWSGFGISNALWAVIVMTFCTAIALHLRYHHFDIAFPIVFIWCYIGIAVQNGLEELLVTTAALFLVGVMLVGVFLIKKGYNPTK</sequence>
<comment type="caution">
    <text evidence="2">The sequence shown here is derived from an EMBL/GenBank/DDBJ whole genome shotgun (WGS) entry which is preliminary data.</text>
</comment>
<keyword evidence="1" id="KW-0472">Membrane</keyword>
<feature type="transmembrane region" description="Helical" evidence="1">
    <location>
        <begin position="169"/>
        <end position="186"/>
    </location>
</feature>
<evidence type="ECO:0008006" key="4">
    <source>
        <dbReference type="Google" id="ProtNLM"/>
    </source>
</evidence>
<keyword evidence="1" id="KW-0812">Transmembrane</keyword>
<gene>
    <name evidence="2" type="ORF">CD33_05970</name>
</gene>
<reference evidence="2 3" key="1">
    <citation type="submission" date="2014-02" db="EMBL/GenBank/DDBJ databases">
        <title>Draft genome sequence of Lysinibacillus sinduriensis JCM 15800.</title>
        <authorList>
            <person name="Zhang F."/>
            <person name="Wang G."/>
            <person name="Zhang L."/>
        </authorList>
    </citation>
    <scope>NUCLEOTIDE SEQUENCE [LARGE SCALE GENOMIC DNA]</scope>
    <source>
        <strain evidence="2 3">JCM 15800</strain>
    </source>
</reference>
<keyword evidence="3" id="KW-1185">Reference proteome</keyword>
<proteinExistence type="predicted"/>
<evidence type="ECO:0000313" key="3">
    <source>
        <dbReference type="Proteomes" id="UP000030408"/>
    </source>
</evidence>
<protein>
    <recommendedName>
        <fullName evidence="4">Tryptophan-rich sensory protein</fullName>
    </recommendedName>
</protein>
<organism evidence="2 3">
    <name type="scientific">Ureibacillus sinduriensis BLB-1 = JCM 15800</name>
    <dbReference type="NCBI Taxonomy" id="1384057"/>
    <lineage>
        <taxon>Bacteria</taxon>
        <taxon>Bacillati</taxon>
        <taxon>Bacillota</taxon>
        <taxon>Bacilli</taxon>
        <taxon>Bacillales</taxon>
        <taxon>Caryophanaceae</taxon>
        <taxon>Ureibacillus</taxon>
    </lineage>
</organism>